<organism evidence="2 3">
    <name type="scientific">Trachymyrmex cornetzi</name>
    <dbReference type="NCBI Taxonomy" id="471704"/>
    <lineage>
        <taxon>Eukaryota</taxon>
        <taxon>Metazoa</taxon>
        <taxon>Ecdysozoa</taxon>
        <taxon>Arthropoda</taxon>
        <taxon>Hexapoda</taxon>
        <taxon>Insecta</taxon>
        <taxon>Pterygota</taxon>
        <taxon>Neoptera</taxon>
        <taxon>Endopterygota</taxon>
        <taxon>Hymenoptera</taxon>
        <taxon>Apocrita</taxon>
        <taxon>Aculeata</taxon>
        <taxon>Formicoidea</taxon>
        <taxon>Formicidae</taxon>
        <taxon>Myrmicinae</taxon>
        <taxon>Trachymyrmex</taxon>
    </lineage>
</organism>
<sequence length="136" mass="15650">MHSFILCVNQEYRLSLLTLSSVNTGTAVKSLQSLYTIVGITILKLSTMLGAWFKQREKSYRYAPFKITRQSQGASVKLQPRLHVLLRSAQIPTMLRILDHLVLQAKLMRHTYKRFLRSITQDPQNLVVACNFDLDL</sequence>
<feature type="transmembrane region" description="Helical" evidence="1">
    <location>
        <begin position="34"/>
        <end position="53"/>
    </location>
</feature>
<dbReference type="Proteomes" id="UP000078492">
    <property type="component" value="Unassembled WGS sequence"/>
</dbReference>
<evidence type="ECO:0000313" key="3">
    <source>
        <dbReference type="Proteomes" id="UP000078492"/>
    </source>
</evidence>
<protein>
    <submittedName>
        <fullName evidence="2">Uncharacterized protein</fullName>
    </submittedName>
</protein>
<keyword evidence="1" id="KW-1133">Transmembrane helix</keyword>
<dbReference type="AlphaFoldDB" id="A0A195DIZ9"/>
<reference evidence="2 3" key="1">
    <citation type="submission" date="2015-09" db="EMBL/GenBank/DDBJ databases">
        <title>Trachymyrmex cornetzi WGS genome.</title>
        <authorList>
            <person name="Nygaard S."/>
            <person name="Hu H."/>
            <person name="Boomsma J."/>
            <person name="Zhang G."/>
        </authorList>
    </citation>
    <scope>NUCLEOTIDE SEQUENCE [LARGE SCALE GENOMIC DNA]</scope>
    <source>
        <strain evidence="2">Tcor2-1</strain>
        <tissue evidence="2">Whole body</tissue>
    </source>
</reference>
<dbReference type="EMBL" id="KQ980800">
    <property type="protein sequence ID" value="KYN12821.1"/>
    <property type="molecule type" value="Genomic_DNA"/>
</dbReference>
<gene>
    <name evidence="2" type="ORF">ALC57_14886</name>
</gene>
<accession>A0A195DIZ9</accession>
<name>A0A195DIZ9_9HYME</name>
<proteinExistence type="predicted"/>
<keyword evidence="1" id="KW-0812">Transmembrane</keyword>
<keyword evidence="1" id="KW-0472">Membrane</keyword>
<evidence type="ECO:0000313" key="2">
    <source>
        <dbReference type="EMBL" id="KYN12821.1"/>
    </source>
</evidence>
<keyword evidence="3" id="KW-1185">Reference proteome</keyword>
<evidence type="ECO:0000256" key="1">
    <source>
        <dbReference type="SAM" id="Phobius"/>
    </source>
</evidence>